<evidence type="ECO:0000313" key="1">
    <source>
        <dbReference type="EMBL" id="NFR63299.1"/>
    </source>
</evidence>
<reference evidence="1 2" key="1">
    <citation type="submission" date="2019-04" db="EMBL/GenBank/DDBJ databases">
        <title>Genome sequencing of Clostridium botulinum Groups I-IV and Clostridium butyricum.</title>
        <authorList>
            <person name="Brunt J."/>
            <person name="Van Vliet A.H.M."/>
            <person name="Stringer S.C."/>
            <person name="Carter A.T."/>
            <person name="Peck M.W."/>
        </authorList>
    </citation>
    <scope>NUCLEOTIDE SEQUENCE [LARGE SCALE GENOMIC DNA]</scope>
    <source>
        <strain evidence="1 2">IFR 18/108</strain>
    </source>
</reference>
<sequence>MPKCQKCEYCILETSGEEESFYGHSYVSDYSEELDCKRGHYKKFKLDGETDCKSFKKREN</sequence>
<evidence type="ECO:0000313" key="2">
    <source>
        <dbReference type="Proteomes" id="UP000486601"/>
    </source>
</evidence>
<dbReference type="EMBL" id="SXCS01000012">
    <property type="protein sequence ID" value="NFR63299.1"/>
    <property type="molecule type" value="Genomic_DNA"/>
</dbReference>
<proteinExistence type="predicted"/>
<accession>A0A1J1CRM4</accession>
<name>A0A1J1CRM4_CLOSG</name>
<gene>
    <name evidence="1" type="ORF">FDF70_17885</name>
</gene>
<dbReference type="Proteomes" id="UP000486601">
    <property type="component" value="Unassembled WGS sequence"/>
</dbReference>
<protein>
    <submittedName>
        <fullName evidence="1">Uncharacterized protein</fullName>
    </submittedName>
</protein>
<dbReference type="RefSeq" id="WP_039698922.1">
    <property type="nucleotide sequence ID" value="NZ_CP013241.1"/>
</dbReference>
<organism evidence="1 2">
    <name type="scientific">Clostridium sporogenes</name>
    <dbReference type="NCBI Taxonomy" id="1509"/>
    <lineage>
        <taxon>Bacteria</taxon>
        <taxon>Bacillati</taxon>
        <taxon>Bacillota</taxon>
        <taxon>Clostridia</taxon>
        <taxon>Eubacteriales</taxon>
        <taxon>Clostridiaceae</taxon>
        <taxon>Clostridium</taxon>
    </lineage>
</organism>
<comment type="caution">
    <text evidence="1">The sequence shown here is derived from an EMBL/GenBank/DDBJ whole genome shotgun (WGS) entry which is preliminary data.</text>
</comment>
<dbReference type="AlphaFoldDB" id="A0A1J1CRM4"/>